<dbReference type="HOGENOM" id="CLU_009568_2_0_1"/>
<dbReference type="AlphaFoldDB" id="M5FWG1"/>
<gene>
    <name evidence="2" type="ORF">DACRYDRAFT_115997</name>
</gene>
<evidence type="ECO:0000256" key="1">
    <source>
        <dbReference type="SAM" id="MobiDB-lite"/>
    </source>
</evidence>
<feature type="region of interest" description="Disordered" evidence="1">
    <location>
        <begin position="748"/>
        <end position="770"/>
    </location>
</feature>
<dbReference type="Proteomes" id="UP000030653">
    <property type="component" value="Unassembled WGS sequence"/>
</dbReference>
<name>M5FWG1_DACPD</name>
<dbReference type="PANTHER" id="PTHR33266:SF1">
    <property type="entry name" value="F-BOX DOMAIN-CONTAINING PROTEIN"/>
    <property type="match status" value="1"/>
</dbReference>
<dbReference type="RefSeq" id="XP_040629163.1">
    <property type="nucleotide sequence ID" value="XM_040770110.1"/>
</dbReference>
<keyword evidence="3" id="KW-1185">Reference proteome</keyword>
<protein>
    <submittedName>
        <fullName evidence="2">Uncharacterized protein</fullName>
    </submittedName>
</protein>
<dbReference type="PANTHER" id="PTHR33266">
    <property type="entry name" value="CHROMOSOME 15, WHOLE GENOME SHOTGUN SEQUENCE"/>
    <property type="match status" value="1"/>
</dbReference>
<evidence type="ECO:0000313" key="2">
    <source>
        <dbReference type="EMBL" id="EJU02266.1"/>
    </source>
</evidence>
<sequence length="868" mass="97654">MAPERGLKRPWNEESNVHNLPSKILRTDVDSELETRQVIRWMHSRSSWIRNVGWLNKVQEGDEKTELEQELRNELLSSIIEEGEEISAALQQLALEIVRAVQRDPAVLATELGKFYDTIRPPKVADARKESMMRVVSARAQAEATIKSWTSDYEGDAVRRFQSHLRTAAFMGAAASNLYAKSFVVANSSGMGKTRMIDESSKTLFTILFVLSDASGGFPPADNDVLTYFLFPRKLKDCHTAIMCFLQILFDELAEVLRHGQERLGTAKHAELANWFRGYMATWTHISEPSPTRVEFFRRVVKKSELATELALKEEGSTWKTQGNQSPRLSTRDNTCKSDMIASFQNLSDLLNHGHDDSLPTVLLAFDEAHTLLRTVANDDGEIDSVYSVLRRVLRYLNENSFLACFLSTSASVTQFDSPMRFDPSTRMQSGKYHTFPAFTRFPFNMARVQPDEMDLTVVGKDDFMCKQSRILFRKRAEYGVGNDVGDSLVDFAREKLLGSSAASGFDDEQKLAILSRRIPIDIRTNTGAALTSINRQIARHMRVLYRITNKNETLITGSPGEPIISEGAKGAMATFNVADALKGILRSPGIGVGERGEMVAELLLVLASDASTREGKFSIPAFFESLLTPISWKELKESRASRGRLFHIKSFQQTFENSYGNFNHIIKIRGSVPGPKSWYRYLTRRAGISTQFGQYGIDAAFPCTINGTEIARDNTSSMLIQVKAVASMQSPQELVFEKMDRIVAEMQDEDDTKSSSQGKGKRQEEGEPEPELKLIPVIRVVLSLKSNEAQVTVMEYEDYDNEMLTWDIYVPFLALKAVQQNPDVWRSALHMELDAGTVYEDDAILKGMDPGAEESDEFWPNWDPMEG</sequence>
<dbReference type="STRING" id="1858805.M5FWG1"/>
<evidence type="ECO:0000313" key="3">
    <source>
        <dbReference type="Proteomes" id="UP000030653"/>
    </source>
</evidence>
<dbReference type="OrthoDB" id="107110at2759"/>
<reference evidence="2 3" key="1">
    <citation type="journal article" date="2012" name="Science">
        <title>The Paleozoic origin of enzymatic lignin decomposition reconstructed from 31 fungal genomes.</title>
        <authorList>
            <person name="Floudas D."/>
            <person name="Binder M."/>
            <person name="Riley R."/>
            <person name="Barry K."/>
            <person name="Blanchette R.A."/>
            <person name="Henrissat B."/>
            <person name="Martinez A.T."/>
            <person name="Otillar R."/>
            <person name="Spatafora J.W."/>
            <person name="Yadav J.S."/>
            <person name="Aerts A."/>
            <person name="Benoit I."/>
            <person name="Boyd A."/>
            <person name="Carlson A."/>
            <person name="Copeland A."/>
            <person name="Coutinho P.M."/>
            <person name="de Vries R.P."/>
            <person name="Ferreira P."/>
            <person name="Findley K."/>
            <person name="Foster B."/>
            <person name="Gaskell J."/>
            <person name="Glotzer D."/>
            <person name="Gorecki P."/>
            <person name="Heitman J."/>
            <person name="Hesse C."/>
            <person name="Hori C."/>
            <person name="Igarashi K."/>
            <person name="Jurgens J.A."/>
            <person name="Kallen N."/>
            <person name="Kersten P."/>
            <person name="Kohler A."/>
            <person name="Kuees U."/>
            <person name="Kumar T.K.A."/>
            <person name="Kuo A."/>
            <person name="LaButti K."/>
            <person name="Larrondo L.F."/>
            <person name="Lindquist E."/>
            <person name="Ling A."/>
            <person name="Lombard V."/>
            <person name="Lucas S."/>
            <person name="Lundell T."/>
            <person name="Martin R."/>
            <person name="McLaughlin D.J."/>
            <person name="Morgenstern I."/>
            <person name="Morin E."/>
            <person name="Murat C."/>
            <person name="Nagy L.G."/>
            <person name="Nolan M."/>
            <person name="Ohm R.A."/>
            <person name="Patyshakuliyeva A."/>
            <person name="Rokas A."/>
            <person name="Ruiz-Duenas F.J."/>
            <person name="Sabat G."/>
            <person name="Salamov A."/>
            <person name="Samejima M."/>
            <person name="Schmutz J."/>
            <person name="Slot J.C."/>
            <person name="St John F."/>
            <person name="Stenlid J."/>
            <person name="Sun H."/>
            <person name="Sun S."/>
            <person name="Syed K."/>
            <person name="Tsang A."/>
            <person name="Wiebenga A."/>
            <person name="Young D."/>
            <person name="Pisabarro A."/>
            <person name="Eastwood D.C."/>
            <person name="Martin F."/>
            <person name="Cullen D."/>
            <person name="Grigoriev I.V."/>
            <person name="Hibbett D.S."/>
        </authorList>
    </citation>
    <scope>NUCLEOTIDE SEQUENCE [LARGE SCALE GENOMIC DNA]</scope>
    <source>
        <strain evidence="2 3">DJM-731 SS1</strain>
    </source>
</reference>
<dbReference type="EMBL" id="JH795862">
    <property type="protein sequence ID" value="EJU02266.1"/>
    <property type="molecule type" value="Genomic_DNA"/>
</dbReference>
<dbReference type="GeneID" id="63685172"/>
<organism evidence="2 3">
    <name type="scientific">Dacryopinax primogenitus (strain DJM 731)</name>
    <name type="common">Brown rot fungus</name>
    <dbReference type="NCBI Taxonomy" id="1858805"/>
    <lineage>
        <taxon>Eukaryota</taxon>
        <taxon>Fungi</taxon>
        <taxon>Dikarya</taxon>
        <taxon>Basidiomycota</taxon>
        <taxon>Agaricomycotina</taxon>
        <taxon>Dacrymycetes</taxon>
        <taxon>Dacrymycetales</taxon>
        <taxon>Dacrymycetaceae</taxon>
        <taxon>Dacryopinax</taxon>
    </lineage>
</organism>
<accession>M5FWG1</accession>
<dbReference type="OMA" id="REPICSI"/>
<proteinExistence type="predicted"/>